<evidence type="ECO:0000256" key="7">
    <source>
        <dbReference type="ARBA" id="ARBA00023004"/>
    </source>
</evidence>
<evidence type="ECO:0000256" key="8">
    <source>
        <dbReference type="ARBA" id="ARBA00023014"/>
    </source>
</evidence>
<dbReference type="InterPro" id="IPR006657">
    <property type="entry name" value="MoPterin_dinucl-bd_dom"/>
</dbReference>
<keyword evidence="12" id="KW-1185">Reference proteome</keyword>
<dbReference type="InterPro" id="IPR006656">
    <property type="entry name" value="Mopterin_OxRdtase"/>
</dbReference>
<dbReference type="PROSITE" id="PS51669">
    <property type="entry name" value="4FE4S_MOW_BIS_MGD"/>
    <property type="match status" value="1"/>
</dbReference>
<name>A0A518CZG3_9BACT</name>
<dbReference type="Gene3D" id="2.20.25.90">
    <property type="entry name" value="ADC-like domains"/>
    <property type="match status" value="1"/>
</dbReference>
<evidence type="ECO:0000256" key="6">
    <source>
        <dbReference type="ARBA" id="ARBA00023002"/>
    </source>
</evidence>
<dbReference type="OrthoDB" id="9803192at2"/>
<sequence>MSNTNGTNGANGPATRTSPWELGVGPPPERWDDWTELDANAWPKKVERHYSLVPTICFNCESACGLLAYVDKETGRTQKFEGNPVHPGSRGRTCAKGPATINQVEDTERILTPLRRVGPRGSGQFEPVTWDEALDDIGGRIRKAFLEERQDEVVYHVGRPGEDNFVLRMLQAWGIDGHNSHTNVCSASARVGYTLWFHADRPSPDYSEAKFALLLSAHLETGHYFNPHAQRIMSAKEGGMRLAVIDTRLSNTASHADHWISSWPGTEAALLLGIARELLERDANGTLLDGKPAIDREYVRTWTNWKQYLDDTDADGPGTFERFLELTRAMYARYTDDFVATECRIPAGTVTALADEIQRAGSRFTSHLWRNAASGNLGGWQIARSLVFLHVLTGSVGTPGGVNPNGWDKFVPTPSENPPKISRWNERHWPREYPLAHYEMSFILPHLLERQDSRIDVYFTRVYNPVWTNPDGCTWIEMLEDENRIGCHVALTPIWSETAQWADYVLPMGVASERHDVMSQETHAGSWIGFRQPVNRVMDERNGKRVNRTYDSNPGQVWEESEFWIDLTWRIDPDGSLGIAKWFESKQRPGQPVTMDEYFGDVFSNVPGLAERAAEHQLDPLGYMRKFGAFDVPYAGQRRFADVVEKGGFEAEDGTRRRGFGTPTGRLEFWVPDMEAWGHEGAGVPGYIQSHVHHSHLDEPAGDRVLLPTFRLPTLIHTRSGNAKWLQEISHTNPLWVHPKDLELLGLTDGGLARVATRIGHFVVRVWETEGIHPGIVGCSHHVGRWRKFQDVGGQKRASSMVEIVRDGTTFGFRQKGGAGPSSSPDPDSERVWWNEVGVNQNLTFCVQPDPVSGMQCWHQLVNVKPAQASDRYGDIFVDTAKSRAVFEEWLELTKPAPGPGGLRRPLWMKRPLTPTDETYRME</sequence>
<evidence type="ECO:0000313" key="11">
    <source>
        <dbReference type="EMBL" id="QDU84618.1"/>
    </source>
</evidence>
<comment type="cofactor">
    <cofactor evidence="1">
        <name>[4Fe-4S] cluster</name>
        <dbReference type="ChEBI" id="CHEBI:49883"/>
    </cofactor>
</comment>
<organism evidence="11 12">
    <name type="scientific">Rohdeia mirabilis</name>
    <dbReference type="NCBI Taxonomy" id="2528008"/>
    <lineage>
        <taxon>Bacteria</taxon>
        <taxon>Pseudomonadati</taxon>
        <taxon>Planctomycetota</taxon>
        <taxon>Planctomycetia</taxon>
        <taxon>Planctomycetia incertae sedis</taxon>
        <taxon>Rohdeia</taxon>
    </lineage>
</organism>
<dbReference type="Gene3D" id="2.40.40.20">
    <property type="match status" value="1"/>
</dbReference>
<dbReference type="EMBL" id="CP036290">
    <property type="protein sequence ID" value="QDU84618.1"/>
    <property type="molecule type" value="Genomic_DNA"/>
</dbReference>
<dbReference type="Gene3D" id="3.40.50.740">
    <property type="match status" value="1"/>
</dbReference>
<keyword evidence="8" id="KW-0411">Iron-sulfur</keyword>
<dbReference type="GO" id="GO:0030313">
    <property type="term" value="C:cell envelope"/>
    <property type="evidence" value="ECO:0007669"/>
    <property type="project" value="UniProtKB-SubCell"/>
</dbReference>
<dbReference type="GO" id="GO:0009061">
    <property type="term" value="P:anaerobic respiration"/>
    <property type="evidence" value="ECO:0007669"/>
    <property type="project" value="TreeGrafter"/>
</dbReference>
<evidence type="ECO:0000256" key="3">
    <source>
        <dbReference type="ARBA" id="ARBA00010312"/>
    </source>
</evidence>
<keyword evidence="5" id="KW-0479">Metal-binding</keyword>
<evidence type="ECO:0000313" key="12">
    <source>
        <dbReference type="Proteomes" id="UP000319342"/>
    </source>
</evidence>
<feature type="region of interest" description="Disordered" evidence="9">
    <location>
        <begin position="1"/>
        <end position="29"/>
    </location>
</feature>
<dbReference type="GO" id="GO:0016491">
    <property type="term" value="F:oxidoreductase activity"/>
    <property type="evidence" value="ECO:0007669"/>
    <property type="project" value="UniProtKB-KW"/>
</dbReference>
<reference evidence="11 12" key="1">
    <citation type="submission" date="2019-02" db="EMBL/GenBank/DDBJ databases">
        <title>Deep-cultivation of Planctomycetes and their phenomic and genomic characterization uncovers novel biology.</title>
        <authorList>
            <person name="Wiegand S."/>
            <person name="Jogler M."/>
            <person name="Boedeker C."/>
            <person name="Pinto D."/>
            <person name="Vollmers J."/>
            <person name="Rivas-Marin E."/>
            <person name="Kohn T."/>
            <person name="Peeters S.H."/>
            <person name="Heuer A."/>
            <person name="Rast P."/>
            <person name="Oberbeckmann S."/>
            <person name="Bunk B."/>
            <person name="Jeske O."/>
            <person name="Meyerdierks A."/>
            <person name="Storesund J.E."/>
            <person name="Kallscheuer N."/>
            <person name="Luecker S."/>
            <person name="Lage O.M."/>
            <person name="Pohl T."/>
            <person name="Merkel B.J."/>
            <person name="Hornburger P."/>
            <person name="Mueller R.-W."/>
            <person name="Bruemmer F."/>
            <person name="Labrenz M."/>
            <person name="Spormann A.M."/>
            <person name="Op den Camp H."/>
            <person name="Overmann J."/>
            <person name="Amann R."/>
            <person name="Jetten M.S.M."/>
            <person name="Mascher T."/>
            <person name="Medema M.H."/>
            <person name="Devos D.P."/>
            <person name="Kaster A.-K."/>
            <person name="Ovreas L."/>
            <person name="Rohde M."/>
            <person name="Galperin M.Y."/>
            <person name="Jogler C."/>
        </authorList>
    </citation>
    <scope>NUCLEOTIDE SEQUENCE [LARGE SCALE GENOMIC DNA]</scope>
    <source>
        <strain evidence="11 12">Pla163</strain>
    </source>
</reference>
<dbReference type="Pfam" id="PF01568">
    <property type="entry name" value="Molydop_binding"/>
    <property type="match status" value="1"/>
</dbReference>
<keyword evidence="6" id="KW-0560">Oxidoreductase</keyword>
<comment type="similarity">
    <text evidence="3">Belongs to the prokaryotic molybdopterin-containing oxidoreductase family.</text>
</comment>
<evidence type="ECO:0000259" key="10">
    <source>
        <dbReference type="PROSITE" id="PS51669"/>
    </source>
</evidence>
<evidence type="ECO:0000256" key="1">
    <source>
        <dbReference type="ARBA" id="ARBA00001966"/>
    </source>
</evidence>
<evidence type="ECO:0000256" key="4">
    <source>
        <dbReference type="ARBA" id="ARBA00022485"/>
    </source>
</evidence>
<keyword evidence="7" id="KW-0408">Iron</keyword>
<dbReference type="GO" id="GO:0030151">
    <property type="term" value="F:molybdenum ion binding"/>
    <property type="evidence" value="ECO:0007669"/>
    <property type="project" value="TreeGrafter"/>
</dbReference>
<comment type="subcellular location">
    <subcellularLocation>
        <location evidence="2">Cell envelope</location>
    </subcellularLocation>
</comment>
<protein>
    <submittedName>
        <fullName evidence="11">Polysulfide reductase chain A</fullName>
    </submittedName>
</protein>
<dbReference type="GO" id="GO:0009055">
    <property type="term" value="F:electron transfer activity"/>
    <property type="evidence" value="ECO:0007669"/>
    <property type="project" value="TreeGrafter"/>
</dbReference>
<dbReference type="SMART" id="SM00926">
    <property type="entry name" value="Molybdop_Fe4S4"/>
    <property type="match status" value="1"/>
</dbReference>
<dbReference type="SUPFAM" id="SSF50692">
    <property type="entry name" value="ADC-like"/>
    <property type="match status" value="1"/>
</dbReference>
<dbReference type="AlphaFoldDB" id="A0A518CZG3"/>
<evidence type="ECO:0000256" key="5">
    <source>
        <dbReference type="ARBA" id="ARBA00022723"/>
    </source>
</evidence>
<accession>A0A518CZG3</accession>
<dbReference type="PANTHER" id="PTHR43598:SF1">
    <property type="entry name" value="FORMATE DEHYDROGENASE-O MAJOR SUBUNIT"/>
    <property type="match status" value="1"/>
</dbReference>
<dbReference type="Gene3D" id="3.40.228.10">
    <property type="entry name" value="Dimethylsulfoxide Reductase, domain 2"/>
    <property type="match status" value="1"/>
</dbReference>
<dbReference type="InterPro" id="IPR009010">
    <property type="entry name" value="Asp_de-COase-like_dom_sf"/>
</dbReference>
<gene>
    <name evidence="11" type="primary">psrA</name>
    <name evidence="11" type="ORF">Pla163_17290</name>
</gene>
<dbReference type="Pfam" id="PF04879">
    <property type="entry name" value="Molybdop_Fe4S4"/>
    <property type="match status" value="1"/>
</dbReference>
<feature type="domain" description="4Fe-4S Mo/W bis-MGD-type" evidence="10">
    <location>
        <begin position="50"/>
        <end position="108"/>
    </location>
</feature>
<evidence type="ECO:0000256" key="9">
    <source>
        <dbReference type="SAM" id="MobiDB-lite"/>
    </source>
</evidence>
<dbReference type="GO" id="GO:0051539">
    <property type="term" value="F:4 iron, 4 sulfur cluster binding"/>
    <property type="evidence" value="ECO:0007669"/>
    <property type="project" value="UniProtKB-KW"/>
</dbReference>
<dbReference type="PANTHER" id="PTHR43598">
    <property type="entry name" value="TUNGSTEN-CONTAINING FORMYLMETHANOFURAN DEHYDROGENASE 2 SUBUNIT B"/>
    <property type="match status" value="1"/>
</dbReference>
<dbReference type="InterPro" id="IPR006963">
    <property type="entry name" value="Mopterin_OxRdtase_4Fe-4S_dom"/>
</dbReference>
<dbReference type="GO" id="GO:0043546">
    <property type="term" value="F:molybdopterin cofactor binding"/>
    <property type="evidence" value="ECO:0007669"/>
    <property type="project" value="InterPro"/>
</dbReference>
<dbReference type="Proteomes" id="UP000319342">
    <property type="component" value="Chromosome"/>
</dbReference>
<dbReference type="RefSeq" id="WP_145186485.1">
    <property type="nucleotide sequence ID" value="NZ_CP036290.1"/>
</dbReference>
<evidence type="ECO:0000256" key="2">
    <source>
        <dbReference type="ARBA" id="ARBA00004196"/>
    </source>
</evidence>
<dbReference type="Gene3D" id="3.30.2070.10">
    <property type="entry name" value="Formate dehydrogenase/DMSO reductase"/>
    <property type="match status" value="1"/>
</dbReference>
<feature type="compositionally biased region" description="Low complexity" evidence="9">
    <location>
        <begin position="1"/>
        <end position="17"/>
    </location>
</feature>
<dbReference type="SUPFAM" id="SSF53706">
    <property type="entry name" value="Formate dehydrogenase/DMSO reductase, domains 1-3"/>
    <property type="match status" value="1"/>
</dbReference>
<dbReference type="Pfam" id="PF00384">
    <property type="entry name" value="Molybdopterin"/>
    <property type="match status" value="1"/>
</dbReference>
<proteinExistence type="inferred from homology"/>
<keyword evidence="4" id="KW-0004">4Fe-4S</keyword>